<feature type="active site" description="Nucleophile" evidence="4">
    <location>
        <position position="104"/>
    </location>
</feature>
<reference evidence="7 8" key="2">
    <citation type="journal article" date="2013" name="PLoS Genet.">
        <title>Comparative genome structure, secondary metabolite, and effector coding capacity across Cochliobolus pathogens.</title>
        <authorList>
            <person name="Condon B.J."/>
            <person name="Leng Y."/>
            <person name="Wu D."/>
            <person name="Bushley K.E."/>
            <person name="Ohm R.A."/>
            <person name="Otillar R."/>
            <person name="Martin J."/>
            <person name="Schackwitz W."/>
            <person name="Grimwood J."/>
            <person name="MohdZainudin N."/>
            <person name="Xue C."/>
            <person name="Wang R."/>
            <person name="Manning V.A."/>
            <person name="Dhillon B."/>
            <person name="Tu Z.J."/>
            <person name="Steffenson B.J."/>
            <person name="Salamov A."/>
            <person name="Sun H."/>
            <person name="Lowry S."/>
            <person name="LaButti K."/>
            <person name="Han J."/>
            <person name="Copeland A."/>
            <person name="Lindquist E."/>
            <person name="Barry K."/>
            <person name="Schmutz J."/>
            <person name="Baker S.E."/>
            <person name="Ciuffetti L.M."/>
            <person name="Grigoriev I.V."/>
            <person name="Zhong S."/>
            <person name="Turgeon B.G."/>
        </authorList>
    </citation>
    <scope>NUCLEOTIDE SEQUENCE [LARGE SCALE GENOMIC DNA]</scope>
    <source>
        <strain evidence="8">28A</strain>
    </source>
</reference>
<feature type="active site" evidence="4">
    <location>
        <position position="110"/>
    </location>
</feature>
<evidence type="ECO:0000256" key="1">
    <source>
        <dbReference type="ARBA" id="ARBA00011063"/>
    </source>
</evidence>
<feature type="active site" description="Proton donor" evidence="4">
    <location>
        <position position="240"/>
    </location>
</feature>
<evidence type="ECO:0000313" key="8">
    <source>
        <dbReference type="Proteomes" id="UP000016935"/>
    </source>
</evidence>
<name>R0KIJ8_EXST2</name>
<dbReference type="AlphaFoldDB" id="R0KIJ8"/>
<dbReference type="GeneID" id="19403172"/>
<organism evidence="7 8">
    <name type="scientific">Exserohilum turcicum (strain 28A)</name>
    <name type="common">Northern leaf blight fungus</name>
    <name type="synonym">Setosphaeria turcica</name>
    <dbReference type="NCBI Taxonomy" id="671987"/>
    <lineage>
        <taxon>Eukaryota</taxon>
        <taxon>Fungi</taxon>
        <taxon>Dikarya</taxon>
        <taxon>Ascomycota</taxon>
        <taxon>Pezizomycotina</taxon>
        <taxon>Dothideomycetes</taxon>
        <taxon>Pleosporomycetidae</taxon>
        <taxon>Pleosporales</taxon>
        <taxon>Pleosporineae</taxon>
        <taxon>Pleosporaceae</taxon>
        <taxon>Exserohilum</taxon>
    </lineage>
</organism>
<dbReference type="GO" id="GO:0004725">
    <property type="term" value="F:protein tyrosine phosphatase activity"/>
    <property type="evidence" value="ECO:0007669"/>
    <property type="project" value="InterPro"/>
</dbReference>
<evidence type="ECO:0000313" key="7">
    <source>
        <dbReference type="EMBL" id="EOA87872.1"/>
    </source>
</evidence>
<dbReference type="PANTHER" id="PTHR11717">
    <property type="entry name" value="LOW MOLECULAR WEIGHT PROTEIN TYROSINE PHOSPHATASE"/>
    <property type="match status" value="1"/>
</dbReference>
<keyword evidence="2" id="KW-0378">Hydrolase</keyword>
<evidence type="ECO:0000256" key="2">
    <source>
        <dbReference type="ARBA" id="ARBA00022801"/>
    </source>
</evidence>
<dbReference type="Pfam" id="PF01451">
    <property type="entry name" value="LMWPc"/>
    <property type="match status" value="1"/>
</dbReference>
<gene>
    <name evidence="7" type="ORF">SETTUDRAFT_27809</name>
</gene>
<evidence type="ECO:0000259" key="6">
    <source>
        <dbReference type="SMART" id="SM00226"/>
    </source>
</evidence>
<accession>R0KIJ8</accession>
<evidence type="ECO:0000256" key="4">
    <source>
        <dbReference type="PIRSR" id="PIRSR617867-1"/>
    </source>
</evidence>
<dbReference type="InterPro" id="IPR036196">
    <property type="entry name" value="Ptyr_pPase_sf"/>
</dbReference>
<dbReference type="InterPro" id="IPR017867">
    <property type="entry name" value="Tyr_phospatase_low_mol_wt"/>
</dbReference>
<feature type="domain" description="Phosphotyrosine protein phosphatase I" evidence="6">
    <location>
        <begin position="98"/>
        <end position="266"/>
    </location>
</feature>
<keyword evidence="8" id="KW-1185">Reference proteome</keyword>
<sequence length="273" mass="30393">MSYNRLGHPDGSDDPYDMDPRRPNGRTPSPGQPLRGYQLEDRYASPQPSTVLEIPMGPGQSIESRQTRAITTTRPDYTYTYTPRPIITMGEPSSPQPVSVLFVCLGNICRSTMAEGVFQSLTRPAGKPAHPLVSRIDSCGTGAYHVGSDPDSRTMATLRNNAITTYRHSARKFSPSTDFDHFDYILAMDDDNLADLESLRQREAKKRGSEEGLAKVMLYGEFGGKRRKYRGRELGEEIDDPYYGGNDGFTTAYEQALRFGKAFLEQLEAGELS</sequence>
<dbReference type="HOGENOM" id="CLU_071415_2_0_1"/>
<dbReference type="STRING" id="671987.R0KIJ8"/>
<dbReference type="RefSeq" id="XP_008024347.1">
    <property type="nucleotide sequence ID" value="XM_008026156.1"/>
</dbReference>
<dbReference type="InterPro" id="IPR050438">
    <property type="entry name" value="LMW_PTPase"/>
</dbReference>
<evidence type="ECO:0000256" key="5">
    <source>
        <dbReference type="SAM" id="MobiDB-lite"/>
    </source>
</evidence>
<dbReference type="Proteomes" id="UP000016935">
    <property type="component" value="Unassembled WGS sequence"/>
</dbReference>
<dbReference type="CDD" id="cd16343">
    <property type="entry name" value="LMWPTP"/>
    <property type="match status" value="1"/>
</dbReference>
<keyword evidence="3" id="KW-0904">Protein phosphatase</keyword>
<dbReference type="Gene3D" id="3.40.50.2300">
    <property type="match status" value="1"/>
</dbReference>
<reference evidence="7 8" key="1">
    <citation type="journal article" date="2012" name="PLoS Pathog.">
        <title>Diverse lifestyles and strategies of plant pathogenesis encoded in the genomes of eighteen Dothideomycetes fungi.</title>
        <authorList>
            <person name="Ohm R.A."/>
            <person name="Feau N."/>
            <person name="Henrissat B."/>
            <person name="Schoch C.L."/>
            <person name="Horwitz B.A."/>
            <person name="Barry K.W."/>
            <person name="Condon B.J."/>
            <person name="Copeland A.C."/>
            <person name="Dhillon B."/>
            <person name="Glaser F."/>
            <person name="Hesse C.N."/>
            <person name="Kosti I."/>
            <person name="LaButti K."/>
            <person name="Lindquist E.A."/>
            <person name="Lucas S."/>
            <person name="Salamov A.A."/>
            <person name="Bradshaw R.E."/>
            <person name="Ciuffetti L."/>
            <person name="Hamelin R.C."/>
            <person name="Kema G.H.J."/>
            <person name="Lawrence C."/>
            <person name="Scott J.A."/>
            <person name="Spatafora J.W."/>
            <person name="Turgeon B.G."/>
            <person name="de Wit P.J.G.M."/>
            <person name="Zhong S."/>
            <person name="Goodwin S.B."/>
            <person name="Grigoriev I.V."/>
        </authorList>
    </citation>
    <scope>NUCLEOTIDE SEQUENCE [LARGE SCALE GENOMIC DNA]</scope>
    <source>
        <strain evidence="8">28A</strain>
    </source>
</reference>
<dbReference type="InterPro" id="IPR023485">
    <property type="entry name" value="Ptyr_pPase"/>
</dbReference>
<protein>
    <recommendedName>
        <fullName evidence="6">Phosphotyrosine protein phosphatase I domain-containing protein</fullName>
    </recommendedName>
</protein>
<dbReference type="SUPFAM" id="SSF52788">
    <property type="entry name" value="Phosphotyrosine protein phosphatases I"/>
    <property type="match status" value="1"/>
</dbReference>
<evidence type="ECO:0000256" key="3">
    <source>
        <dbReference type="ARBA" id="ARBA00022912"/>
    </source>
</evidence>
<dbReference type="PANTHER" id="PTHR11717:SF7">
    <property type="entry name" value="LOW MOLECULAR WEIGHT PHOSPHOTYROSINE PROTEIN PHOSPHATASE"/>
    <property type="match status" value="1"/>
</dbReference>
<dbReference type="SMART" id="SM00226">
    <property type="entry name" value="LMWPc"/>
    <property type="match status" value="1"/>
</dbReference>
<dbReference type="PRINTS" id="PR00719">
    <property type="entry name" value="LMWPTPASE"/>
</dbReference>
<feature type="region of interest" description="Disordered" evidence="5">
    <location>
        <begin position="1"/>
        <end position="45"/>
    </location>
</feature>
<dbReference type="OrthoDB" id="3388at2759"/>
<dbReference type="EMBL" id="KB908559">
    <property type="protein sequence ID" value="EOA87872.1"/>
    <property type="molecule type" value="Genomic_DNA"/>
</dbReference>
<dbReference type="eggNOG" id="KOG3217">
    <property type="taxonomic scope" value="Eukaryota"/>
</dbReference>
<comment type="similarity">
    <text evidence="1">Belongs to the low molecular weight phosphotyrosine protein phosphatase family.</text>
</comment>
<proteinExistence type="inferred from homology"/>